<comment type="subcellular location">
    <subcellularLocation>
        <location evidence="6">Cell inner membrane</location>
        <topology evidence="6">Single-pass membrane protein</topology>
    </subcellularLocation>
</comment>
<accession>A0A502KQP4</accession>
<comment type="similarity">
    <text evidence="6">Belongs to the RnfG family.</text>
</comment>
<evidence type="ECO:0000256" key="7">
    <source>
        <dbReference type="SAM" id="Phobius"/>
    </source>
</evidence>
<evidence type="ECO:0000313" key="10">
    <source>
        <dbReference type="Proteomes" id="UP000315303"/>
    </source>
</evidence>
<evidence type="ECO:0000256" key="1">
    <source>
        <dbReference type="ARBA" id="ARBA00022448"/>
    </source>
</evidence>
<name>A0A502KQP4_9GAMM</name>
<dbReference type="InterPro" id="IPR007329">
    <property type="entry name" value="FMN-bd"/>
</dbReference>
<evidence type="ECO:0000256" key="5">
    <source>
        <dbReference type="ARBA" id="ARBA00022982"/>
    </source>
</evidence>
<evidence type="ECO:0000256" key="3">
    <source>
        <dbReference type="ARBA" id="ARBA00022630"/>
    </source>
</evidence>
<dbReference type="EMBL" id="SAWY01000027">
    <property type="protein sequence ID" value="TPH13988.1"/>
    <property type="molecule type" value="Genomic_DNA"/>
</dbReference>
<dbReference type="HAMAP" id="MF_00479">
    <property type="entry name" value="RsxG_RnfG"/>
    <property type="match status" value="1"/>
</dbReference>
<gene>
    <name evidence="9" type="primary">rsxG</name>
    <name evidence="6" type="synonym">rnfG</name>
    <name evidence="9" type="ORF">EPA86_12825</name>
</gene>
<feature type="transmembrane region" description="Helical" evidence="7">
    <location>
        <begin position="27"/>
        <end position="46"/>
    </location>
</feature>
<dbReference type="GO" id="GO:0022900">
    <property type="term" value="P:electron transport chain"/>
    <property type="evidence" value="ECO:0007669"/>
    <property type="project" value="UniProtKB-UniRule"/>
</dbReference>
<keyword evidence="5 6" id="KW-0249">Electron transport</keyword>
<keyword evidence="6" id="KW-0997">Cell inner membrane</keyword>
<evidence type="ECO:0000259" key="8">
    <source>
        <dbReference type="SMART" id="SM00900"/>
    </source>
</evidence>
<keyword evidence="6 7" id="KW-0812">Transmembrane</keyword>
<keyword evidence="6 7" id="KW-0472">Membrane</keyword>
<dbReference type="Pfam" id="PF04205">
    <property type="entry name" value="FMN_bind"/>
    <property type="match status" value="1"/>
</dbReference>
<evidence type="ECO:0000256" key="6">
    <source>
        <dbReference type="HAMAP-Rule" id="MF_00479"/>
    </source>
</evidence>
<dbReference type="GO" id="GO:0010181">
    <property type="term" value="F:FMN binding"/>
    <property type="evidence" value="ECO:0007669"/>
    <property type="project" value="InterPro"/>
</dbReference>
<evidence type="ECO:0000256" key="4">
    <source>
        <dbReference type="ARBA" id="ARBA00022643"/>
    </source>
</evidence>
<dbReference type="SMART" id="SM00900">
    <property type="entry name" value="FMN_bind"/>
    <property type="match status" value="1"/>
</dbReference>
<keyword evidence="10" id="KW-1185">Reference proteome</keyword>
<proteinExistence type="inferred from homology"/>
<comment type="function">
    <text evidence="6">Part of a membrane-bound complex that couples electron transfer with translocation of ions across the membrane.</text>
</comment>
<feature type="domain" description="FMN-binding" evidence="8">
    <location>
        <begin position="116"/>
        <end position="208"/>
    </location>
</feature>
<evidence type="ECO:0000313" key="9">
    <source>
        <dbReference type="EMBL" id="TPH13988.1"/>
    </source>
</evidence>
<sequence length="247" mass="26941">MNDHIKTEDENTSKGAGSIAITQNSKILAAFAIACTLIVGLVNELTKDKIKAQEQLQLQNTLHSIISPERYNNNITYDCIEMSSAQLGSTDIQRGYVARFDGKVQAVAITTIAPDGYNGNINLIVAVNMDASVSGVRVLSHQETPGLGDKIELRKSDWITSFSGKSLLSESDSRWAVAKDNGMFDQFTGATITPRAVVKAVKNTVHYFNTNKESLLTRPNACNGTEEILSEKISDEKSTPQQETNND</sequence>
<dbReference type="NCBIfam" id="TIGR01947">
    <property type="entry name" value="rnfG"/>
    <property type="match status" value="1"/>
</dbReference>
<dbReference type="RefSeq" id="WP_140604204.1">
    <property type="nucleotide sequence ID" value="NZ_SAWY01000027.1"/>
</dbReference>
<dbReference type="OrthoDB" id="9784165at2"/>
<reference evidence="9 10" key="1">
    <citation type="submission" date="2019-01" db="EMBL/GenBank/DDBJ databases">
        <title>Litorilituus lipolytica sp. nov., isolated from intertidal sand of the Yellow Sea in China.</title>
        <authorList>
            <person name="Liu A."/>
        </authorList>
    </citation>
    <scope>NUCLEOTIDE SEQUENCE [LARGE SCALE GENOMIC DNA]</scope>
    <source>
        <strain evidence="9 10">RZ04</strain>
    </source>
</reference>
<keyword evidence="6" id="KW-1278">Translocase</keyword>
<dbReference type="GO" id="GO:0009055">
    <property type="term" value="F:electron transfer activity"/>
    <property type="evidence" value="ECO:0007669"/>
    <property type="project" value="InterPro"/>
</dbReference>
<dbReference type="NCBIfam" id="NF002519">
    <property type="entry name" value="PRK01908.1"/>
    <property type="match status" value="1"/>
</dbReference>
<organism evidence="9 10">
    <name type="scientific">Litorilituus lipolyticus</name>
    <dbReference type="NCBI Taxonomy" id="2491017"/>
    <lineage>
        <taxon>Bacteria</taxon>
        <taxon>Pseudomonadati</taxon>
        <taxon>Pseudomonadota</taxon>
        <taxon>Gammaproteobacteria</taxon>
        <taxon>Alteromonadales</taxon>
        <taxon>Colwelliaceae</taxon>
        <taxon>Litorilituus</taxon>
    </lineage>
</organism>
<dbReference type="GO" id="GO:0005886">
    <property type="term" value="C:plasma membrane"/>
    <property type="evidence" value="ECO:0007669"/>
    <property type="project" value="UniProtKB-SubCell"/>
</dbReference>
<keyword evidence="3 6" id="KW-0285">Flavoprotein</keyword>
<dbReference type="EC" id="7.-.-.-" evidence="6"/>
<dbReference type="PANTHER" id="PTHR36118:SF1">
    <property type="entry name" value="ION-TRANSLOCATING OXIDOREDUCTASE COMPLEX SUBUNIT G"/>
    <property type="match status" value="1"/>
</dbReference>
<keyword evidence="6 7" id="KW-1133">Transmembrane helix</keyword>
<dbReference type="Proteomes" id="UP000315303">
    <property type="component" value="Unassembled WGS sequence"/>
</dbReference>
<dbReference type="PANTHER" id="PTHR36118">
    <property type="entry name" value="ION-TRANSLOCATING OXIDOREDUCTASE COMPLEX SUBUNIT G"/>
    <property type="match status" value="1"/>
</dbReference>
<dbReference type="InterPro" id="IPR010209">
    <property type="entry name" value="Ion_transpt_RnfG/RsxG"/>
</dbReference>
<dbReference type="AlphaFoldDB" id="A0A502KQP4"/>
<comment type="subunit">
    <text evidence="6">The complex is composed of six subunits: RnfA, RnfB, RnfC, RnfD, RnfE and RnfG.</text>
</comment>
<keyword evidence="1 6" id="KW-0813">Transport</keyword>
<evidence type="ECO:0000256" key="2">
    <source>
        <dbReference type="ARBA" id="ARBA00022553"/>
    </source>
</evidence>
<comment type="caution">
    <text evidence="9">The sequence shown here is derived from an EMBL/GenBank/DDBJ whole genome shotgun (WGS) entry which is preliminary data.</text>
</comment>
<keyword evidence="4 6" id="KW-0288">FMN</keyword>
<keyword evidence="2 6" id="KW-0597">Phosphoprotein</keyword>
<comment type="cofactor">
    <cofactor evidence="6">
        <name>FMN</name>
        <dbReference type="ChEBI" id="CHEBI:58210"/>
    </cofactor>
</comment>
<keyword evidence="6" id="KW-1003">Cell membrane</keyword>
<protein>
    <recommendedName>
        <fullName evidence="6">Ion-translocating oxidoreductase complex subunit G</fullName>
        <ecNumber evidence="6">7.-.-.-</ecNumber>
    </recommendedName>
    <alternativeName>
        <fullName evidence="6">Rnf electron transport complex subunit G</fullName>
    </alternativeName>
</protein>
<feature type="modified residue" description="FMN phosphoryl threonine" evidence="6">
    <location>
        <position position="191"/>
    </location>
</feature>